<proteinExistence type="predicted"/>
<evidence type="ECO:0000313" key="1">
    <source>
        <dbReference type="EMBL" id="DAD55549.1"/>
    </source>
</evidence>
<protein>
    <submittedName>
        <fullName evidence="1">Uncharacterized protein</fullName>
    </submittedName>
</protein>
<dbReference type="EMBL" id="BK057806">
    <property type="protein sequence ID" value="DAD55549.1"/>
    <property type="molecule type" value="Genomic_DNA"/>
</dbReference>
<reference evidence="1" key="1">
    <citation type="journal article" date="2021" name="Proc. Natl. Acad. Sci. U.S.A.">
        <title>A Catalog of Tens of Thousands of Viruses from Human Metagenomes Reveals Hidden Associations with Chronic Diseases.</title>
        <authorList>
            <person name="Tisza M.J."/>
            <person name="Buck C.B."/>
        </authorList>
    </citation>
    <scope>NUCLEOTIDE SEQUENCE</scope>
    <source>
        <strain evidence="1">Cth614</strain>
    </source>
</reference>
<sequence length="261" mass="29490">MSALAHEEEDALRLPTLQEVMEENPITPVIPDLCQETEESQDPLATVPPMKKYLLEQRVSVPSTTPETPAPIETKTTTSCEEMTCELRLKRYTPTANKIFGEMVWLPEGFGKPGKTFTDVTLACASIWETSGQFRRFTPNITVGMLNDDLIGVCYMTEMYINMVSGKKEPQKYDTWLEEVSASRPTTPKTPLIAAVIEHARKAIELNYRMFTDGIMCAAFQRRYVRRLTDVVGGMRNNFNVCLSSSTPQRFNYAIIRTVIA</sequence>
<accession>A0A8D9PE17</accession>
<organism evidence="1">
    <name type="scientific">Adintovirus sp</name>
    <dbReference type="NCBI Taxonomy" id="2835276"/>
    <lineage>
        <taxon>Viruses</taxon>
        <taxon>Varidnaviria</taxon>
        <taxon>Bamfordvirae</taxon>
        <taxon>Preplasmiviricota</taxon>
        <taxon>Polisuviricotina</taxon>
        <taxon>Polintoviricetes</taxon>
        <taxon>Orthopolintovirales</taxon>
        <taxon>Adintoviridae</taxon>
    </lineage>
</organism>
<name>A0A8D9PE17_9VIRU</name>